<sequence length="114" mass="12757">MKRLVPNEVPITSNYEEITIWDEIIKISNEDTITGENLLTLKTNIEMKLGSKLQEMGSRVVQVPETPNSFDLGTVPQFVSSESPLRVPHQMKQRPSTEGVEKLHGQGHTSEKAS</sequence>
<comment type="caution">
    <text evidence="2">The sequence shown here is derived from an EMBL/GenBank/DDBJ whole genome shotgun (WGS) entry which is preliminary data.</text>
</comment>
<dbReference type="AlphaFoldDB" id="A0A8J6LC29"/>
<gene>
    <name evidence="2" type="ORF">GEV33_007564</name>
</gene>
<name>A0A8J6LC29_TENMO</name>
<reference evidence="2" key="2">
    <citation type="submission" date="2021-08" db="EMBL/GenBank/DDBJ databases">
        <authorList>
            <person name="Eriksson T."/>
        </authorList>
    </citation>
    <scope>NUCLEOTIDE SEQUENCE</scope>
    <source>
        <strain evidence="2">Stoneville</strain>
        <tissue evidence="2">Whole head</tissue>
    </source>
</reference>
<evidence type="ECO:0000313" key="2">
    <source>
        <dbReference type="EMBL" id="KAH0815227.1"/>
    </source>
</evidence>
<evidence type="ECO:0000256" key="1">
    <source>
        <dbReference type="SAM" id="MobiDB-lite"/>
    </source>
</evidence>
<accession>A0A8J6LC29</accession>
<feature type="compositionally biased region" description="Basic and acidic residues" evidence="1">
    <location>
        <begin position="99"/>
        <end position="114"/>
    </location>
</feature>
<dbReference type="Proteomes" id="UP000719412">
    <property type="component" value="Unassembled WGS sequence"/>
</dbReference>
<evidence type="ECO:0000313" key="3">
    <source>
        <dbReference type="Proteomes" id="UP000719412"/>
    </source>
</evidence>
<organism evidence="2 3">
    <name type="scientific">Tenebrio molitor</name>
    <name type="common">Yellow mealworm beetle</name>
    <dbReference type="NCBI Taxonomy" id="7067"/>
    <lineage>
        <taxon>Eukaryota</taxon>
        <taxon>Metazoa</taxon>
        <taxon>Ecdysozoa</taxon>
        <taxon>Arthropoda</taxon>
        <taxon>Hexapoda</taxon>
        <taxon>Insecta</taxon>
        <taxon>Pterygota</taxon>
        <taxon>Neoptera</taxon>
        <taxon>Endopterygota</taxon>
        <taxon>Coleoptera</taxon>
        <taxon>Polyphaga</taxon>
        <taxon>Cucujiformia</taxon>
        <taxon>Tenebrionidae</taxon>
        <taxon>Tenebrio</taxon>
    </lineage>
</organism>
<dbReference type="EMBL" id="JABDTM020023394">
    <property type="protein sequence ID" value="KAH0815227.1"/>
    <property type="molecule type" value="Genomic_DNA"/>
</dbReference>
<feature type="region of interest" description="Disordered" evidence="1">
    <location>
        <begin position="65"/>
        <end position="114"/>
    </location>
</feature>
<proteinExistence type="predicted"/>
<reference evidence="2" key="1">
    <citation type="journal article" date="2020" name="J Insects Food Feed">
        <title>The yellow mealworm (Tenebrio molitor) genome: a resource for the emerging insects as food and feed industry.</title>
        <authorList>
            <person name="Eriksson T."/>
            <person name="Andere A."/>
            <person name="Kelstrup H."/>
            <person name="Emery V."/>
            <person name="Picard C."/>
        </authorList>
    </citation>
    <scope>NUCLEOTIDE SEQUENCE</scope>
    <source>
        <strain evidence="2">Stoneville</strain>
        <tissue evidence="2">Whole head</tissue>
    </source>
</reference>
<feature type="compositionally biased region" description="Polar residues" evidence="1">
    <location>
        <begin position="65"/>
        <end position="83"/>
    </location>
</feature>
<protein>
    <submittedName>
        <fullName evidence="2">Uncharacterized protein</fullName>
    </submittedName>
</protein>
<keyword evidence="3" id="KW-1185">Reference proteome</keyword>